<evidence type="ECO:0000256" key="5">
    <source>
        <dbReference type="ARBA" id="ARBA00023180"/>
    </source>
</evidence>
<keyword evidence="4" id="KW-0722">Serine protease inhibitor</keyword>
<keyword evidence="5" id="KW-0325">Glycoprotein</keyword>
<dbReference type="PANTHER" id="PTHR11461:SF165">
    <property type="entry name" value="ALPHA-1-ANTITRYPSIN"/>
    <property type="match status" value="1"/>
</dbReference>
<dbReference type="PANTHER" id="PTHR11461">
    <property type="entry name" value="SERINE PROTEASE INHIBITOR, SERPIN"/>
    <property type="match status" value="1"/>
</dbReference>
<dbReference type="InterPro" id="IPR023796">
    <property type="entry name" value="Serpin_dom"/>
</dbReference>
<dbReference type="Gene3D" id="2.30.39.10">
    <property type="entry name" value="Alpha-1-antitrypsin, domain 1"/>
    <property type="match status" value="1"/>
</dbReference>
<evidence type="ECO:0000259" key="6">
    <source>
        <dbReference type="Pfam" id="PF00079"/>
    </source>
</evidence>
<keyword evidence="2" id="KW-0646">Protease inhibitor</keyword>
<reference evidence="7" key="2">
    <citation type="submission" date="2025-09" db="UniProtKB">
        <authorList>
            <consortium name="Ensembl"/>
        </authorList>
    </citation>
    <scope>IDENTIFICATION</scope>
</reference>
<dbReference type="Pfam" id="PF00079">
    <property type="entry name" value="Serpin"/>
    <property type="match status" value="1"/>
</dbReference>
<proteinExistence type="inferred from homology"/>
<organism evidence="7 8">
    <name type="scientific">Crocodylus porosus</name>
    <name type="common">Saltwater crocodile</name>
    <name type="synonym">Estuarine crocodile</name>
    <dbReference type="NCBI Taxonomy" id="8502"/>
    <lineage>
        <taxon>Eukaryota</taxon>
        <taxon>Metazoa</taxon>
        <taxon>Chordata</taxon>
        <taxon>Craniata</taxon>
        <taxon>Vertebrata</taxon>
        <taxon>Euteleostomi</taxon>
        <taxon>Archelosauria</taxon>
        <taxon>Archosauria</taxon>
        <taxon>Crocodylia</taxon>
        <taxon>Longirostres</taxon>
        <taxon>Crocodylidae</taxon>
        <taxon>Crocodylus</taxon>
    </lineage>
</organism>
<dbReference type="PROSITE" id="PS00284">
    <property type="entry name" value="SERPIN"/>
    <property type="match status" value="1"/>
</dbReference>
<evidence type="ECO:0000256" key="4">
    <source>
        <dbReference type="ARBA" id="ARBA00022900"/>
    </source>
</evidence>
<dbReference type="InterPro" id="IPR042178">
    <property type="entry name" value="Serpin_sf_1"/>
</dbReference>
<dbReference type="AlphaFoldDB" id="A0A7M4EPL1"/>
<dbReference type="Gene3D" id="3.30.497.10">
    <property type="entry name" value="Antithrombin, subunit I, domain 2"/>
    <property type="match status" value="1"/>
</dbReference>
<protein>
    <submittedName>
        <fullName evidence="7">Alpha-1-antiproteinase-like</fullName>
    </submittedName>
</protein>
<dbReference type="SUPFAM" id="SSF56574">
    <property type="entry name" value="Serpins"/>
    <property type="match status" value="1"/>
</dbReference>
<reference evidence="7" key="1">
    <citation type="submission" date="2025-08" db="UniProtKB">
        <authorList>
            <consortium name="Ensembl"/>
        </authorList>
    </citation>
    <scope>IDENTIFICATION</scope>
</reference>
<name>A0A7M4EPL1_CROPO</name>
<dbReference type="Ensembl" id="ENSCPRT00005015257.1">
    <property type="protein sequence ID" value="ENSCPRP00005012968.1"/>
    <property type="gene ID" value="ENSCPRG00005009155.1"/>
</dbReference>
<dbReference type="GO" id="GO:0004867">
    <property type="term" value="F:serine-type endopeptidase inhibitor activity"/>
    <property type="evidence" value="ECO:0007669"/>
    <property type="project" value="UniProtKB-KW"/>
</dbReference>
<dbReference type="Gene3D" id="2.10.310.10">
    <property type="entry name" value="Serpins superfamily"/>
    <property type="match status" value="1"/>
</dbReference>
<evidence type="ECO:0000313" key="7">
    <source>
        <dbReference type="Ensembl" id="ENSCPRP00005012968.1"/>
    </source>
</evidence>
<evidence type="ECO:0000256" key="3">
    <source>
        <dbReference type="ARBA" id="ARBA00022729"/>
    </source>
</evidence>
<comment type="similarity">
    <text evidence="1">Belongs to the serpin family.</text>
</comment>
<dbReference type="InterPro" id="IPR042185">
    <property type="entry name" value="Serpin_sf_2"/>
</dbReference>
<dbReference type="FunFam" id="2.10.310.10:FF:000001">
    <property type="entry name" value="Serpin family A member 1"/>
    <property type="match status" value="1"/>
</dbReference>
<evidence type="ECO:0000313" key="8">
    <source>
        <dbReference type="Proteomes" id="UP000594220"/>
    </source>
</evidence>
<dbReference type="GeneTree" id="ENSGT00940000164389"/>
<dbReference type="Proteomes" id="UP000594220">
    <property type="component" value="Unplaced"/>
</dbReference>
<dbReference type="InterPro" id="IPR036186">
    <property type="entry name" value="Serpin_sf"/>
</dbReference>
<gene>
    <name evidence="7" type="primary">LOC109321719</name>
</gene>
<keyword evidence="8" id="KW-1185">Reference proteome</keyword>
<dbReference type="InterPro" id="IPR000215">
    <property type="entry name" value="Serpin_fam"/>
</dbReference>
<sequence>SGTNFQGSKIHLYIPNFSISGTYDVKEIFRQMGVTDVFTDQADLSGITEESGLKVSKVVHKALLKVHENGTEAVGVTVTEITWRSGSVFTPKIKFNRPFLIMIVNKHTLSILFMGKIVNPCGK</sequence>
<dbReference type="InterPro" id="IPR023795">
    <property type="entry name" value="Serpin_CS"/>
</dbReference>
<evidence type="ECO:0000256" key="1">
    <source>
        <dbReference type="ARBA" id="ARBA00009500"/>
    </source>
</evidence>
<keyword evidence="3" id="KW-0732">Signal</keyword>
<dbReference type="GO" id="GO:0005615">
    <property type="term" value="C:extracellular space"/>
    <property type="evidence" value="ECO:0007669"/>
    <property type="project" value="InterPro"/>
</dbReference>
<feature type="domain" description="Serpin" evidence="6">
    <location>
        <begin position="8"/>
        <end position="120"/>
    </location>
</feature>
<evidence type="ECO:0000256" key="2">
    <source>
        <dbReference type="ARBA" id="ARBA00022690"/>
    </source>
</evidence>
<accession>A0A7M4EPL1</accession>